<protein>
    <submittedName>
        <fullName evidence="2">Uncharacterized protein</fullName>
    </submittedName>
</protein>
<gene>
    <name evidence="2" type="ORF">D3Y59_14375</name>
</gene>
<dbReference type="EMBL" id="CP032317">
    <property type="protein sequence ID" value="AYA38119.1"/>
    <property type="molecule type" value="Genomic_DNA"/>
</dbReference>
<evidence type="ECO:0000256" key="1">
    <source>
        <dbReference type="SAM" id="MobiDB-lite"/>
    </source>
</evidence>
<feature type="region of interest" description="Disordered" evidence="1">
    <location>
        <begin position="165"/>
        <end position="193"/>
    </location>
</feature>
<dbReference type="OrthoDB" id="979739at2"/>
<sequence>MLGLMLSAACSKNESVSPATDNLDAATALVQSATIGAYDVAFQGVSYDRNTTTYTYSIRRTGPARANGLSHWIVALPTGCTQAVTFANVVGATLDGRAYRNLASSEGRGTGCSSAVGANILKFDNLPSTVSDGAAHTFTFTLNGTYYVGNAASWVKYGNNCQEGQVQGPSCQAPGPGTGTDPGSLPGELPRES</sequence>
<keyword evidence="3" id="KW-1185">Reference proteome</keyword>
<dbReference type="KEGG" id="hyh:D3Y59_14375"/>
<dbReference type="AlphaFoldDB" id="A0A3B7RBQ0"/>
<proteinExistence type="predicted"/>
<accession>A0A3B7RBQ0</accession>
<reference evidence="2 3" key="1">
    <citation type="submission" date="2018-09" db="EMBL/GenBank/DDBJ databases">
        <title>Hymenobacter medium sp. nov., isolated from R2A medium.</title>
        <authorList>
            <person name="Yingchao G."/>
        </authorList>
    </citation>
    <scope>NUCLEOTIDE SEQUENCE [LARGE SCALE GENOMIC DNA]</scope>
    <source>
        <strain evidence="3">sh-6</strain>
    </source>
</reference>
<evidence type="ECO:0000313" key="2">
    <source>
        <dbReference type="EMBL" id="AYA38119.1"/>
    </source>
</evidence>
<evidence type="ECO:0000313" key="3">
    <source>
        <dbReference type="Proteomes" id="UP000262802"/>
    </source>
</evidence>
<dbReference type="Proteomes" id="UP000262802">
    <property type="component" value="Chromosome"/>
</dbReference>
<name>A0A3B7RBQ0_9BACT</name>
<organism evidence="2 3">
    <name type="scientific">Hymenobacter oligotrophus</name>
    <dbReference type="NCBI Taxonomy" id="2319843"/>
    <lineage>
        <taxon>Bacteria</taxon>
        <taxon>Pseudomonadati</taxon>
        <taxon>Bacteroidota</taxon>
        <taxon>Cytophagia</taxon>
        <taxon>Cytophagales</taxon>
        <taxon>Hymenobacteraceae</taxon>
        <taxon>Hymenobacter</taxon>
    </lineage>
</organism>